<dbReference type="PROSITE" id="PS51257">
    <property type="entry name" value="PROKAR_LIPOPROTEIN"/>
    <property type="match status" value="1"/>
</dbReference>
<gene>
    <name evidence="1" type="ORF">SAMN04487861_10342</name>
</gene>
<organism evidence="1 2">
    <name type="scientific">Selenomonas ruminantium</name>
    <dbReference type="NCBI Taxonomy" id="971"/>
    <lineage>
        <taxon>Bacteria</taxon>
        <taxon>Bacillati</taxon>
        <taxon>Bacillota</taxon>
        <taxon>Negativicutes</taxon>
        <taxon>Selenomonadales</taxon>
        <taxon>Selenomonadaceae</taxon>
        <taxon>Selenomonas</taxon>
    </lineage>
</organism>
<dbReference type="EMBL" id="FOQK01000003">
    <property type="protein sequence ID" value="SFH72011.1"/>
    <property type="molecule type" value="Genomic_DNA"/>
</dbReference>
<evidence type="ECO:0000313" key="1">
    <source>
        <dbReference type="EMBL" id="SFH72011.1"/>
    </source>
</evidence>
<dbReference type="Proteomes" id="UP000183639">
    <property type="component" value="Unassembled WGS sequence"/>
</dbReference>
<evidence type="ECO:0008006" key="3">
    <source>
        <dbReference type="Google" id="ProtNLM"/>
    </source>
</evidence>
<dbReference type="OrthoDB" id="1666090at2"/>
<dbReference type="AlphaFoldDB" id="A0A1I3CD99"/>
<proteinExistence type="predicted"/>
<accession>A0A1I3CD99</accession>
<reference evidence="1 2" key="1">
    <citation type="submission" date="2016-10" db="EMBL/GenBank/DDBJ databases">
        <authorList>
            <person name="de Groot N.N."/>
        </authorList>
    </citation>
    <scope>NUCLEOTIDE SEQUENCE [LARGE SCALE GENOMIC DNA]</scope>
    <source>
        <strain evidence="1 2">Z108</strain>
    </source>
</reference>
<sequence>MKKHKILLAALMLLLTCIFLTGCFGDKPLQQVSVQGQVYKLSMELPFSLSGSMKDVPVSPQLAVAIQKRQSCMERPTGEDIHLAEFTANTFNRQGIEQNYGPAQEPKARQFYADMGKAMRTGYIQSLAKAAKMTNISQQEKQTTIDGREAIVTTVDCKLRGEDEVLKVVYLEDADESWLVTLAYPKEKSDGIGKQIDEKIIPGIKLAK</sequence>
<evidence type="ECO:0000313" key="2">
    <source>
        <dbReference type="Proteomes" id="UP000183639"/>
    </source>
</evidence>
<dbReference type="RefSeq" id="WP_075442081.1">
    <property type="nucleotide sequence ID" value="NZ_FOQK01000003.1"/>
</dbReference>
<protein>
    <recommendedName>
        <fullName evidence="3">Lipoprotein</fullName>
    </recommendedName>
</protein>
<name>A0A1I3CD99_SELRU</name>